<gene>
    <name evidence="3" type="ORF">FRC54_10250</name>
</gene>
<keyword evidence="1" id="KW-1005">Bacterial flagellum biogenesis</keyword>
<evidence type="ECO:0000313" key="4">
    <source>
        <dbReference type="Proteomes" id="UP000460257"/>
    </source>
</evidence>
<accession>A0A6N7J0V0</accession>
<sequence length="171" mass="19732">MMASLAEELISVMQEETKGYDELYDLSQKKRKAIVQRKLKELQNINTEEETITSRLKNLENRRVKNLTDMSVVMGHDNEILTVTQVIDLLDNQPQEQKKLNDAKRELVNAATRMHKLNEQIQILLNQALEMTQFDLNLFENLKKAPETGNYDKHAYNTGDVLPSGGFDLKQ</sequence>
<name>A0A6N7J0V0_9FIRM</name>
<protein>
    <submittedName>
        <fullName evidence="3">Flagellar protein FlgN</fullName>
    </submittedName>
</protein>
<dbReference type="Proteomes" id="UP000460257">
    <property type="component" value="Unassembled WGS sequence"/>
</dbReference>
<dbReference type="Pfam" id="PF05130">
    <property type="entry name" value="FlgN"/>
    <property type="match status" value="1"/>
</dbReference>
<dbReference type="InterPro" id="IPR036679">
    <property type="entry name" value="FlgN-like_sf"/>
</dbReference>
<evidence type="ECO:0000256" key="2">
    <source>
        <dbReference type="SAM" id="Coils"/>
    </source>
</evidence>
<evidence type="ECO:0000256" key="1">
    <source>
        <dbReference type="ARBA" id="ARBA00022795"/>
    </source>
</evidence>
<comment type="caution">
    <text evidence="3">The sequence shown here is derived from an EMBL/GenBank/DDBJ whole genome shotgun (WGS) entry which is preliminary data.</text>
</comment>
<feature type="coiled-coil region" evidence="2">
    <location>
        <begin position="100"/>
        <end position="127"/>
    </location>
</feature>
<keyword evidence="4" id="KW-1185">Reference proteome</keyword>
<keyword evidence="3" id="KW-0282">Flagellum</keyword>
<keyword evidence="3" id="KW-0969">Cilium</keyword>
<dbReference type="SUPFAM" id="SSF140566">
    <property type="entry name" value="FlgN-like"/>
    <property type="match status" value="1"/>
</dbReference>
<reference evidence="3" key="1">
    <citation type="journal article" date="2020" name="Appl. Environ. Microbiol.">
        <title>Medium-Chain Fatty Acid Synthesis by 'Candidatus Weimeria bifida' gen. nov., sp. nov., and 'Candidatus Pseudoramibacter fermentans' sp. nov.</title>
        <authorList>
            <person name="Scarborough M.J."/>
            <person name="Myers K.S."/>
            <person name="Donohue T.J."/>
            <person name="Noguera D.R."/>
        </authorList>
    </citation>
    <scope>NUCLEOTIDE SEQUENCE</scope>
    <source>
        <strain evidence="3">LCO1.1</strain>
    </source>
</reference>
<keyword evidence="3" id="KW-0966">Cell projection</keyword>
<keyword evidence="2" id="KW-0175">Coiled coil</keyword>
<dbReference type="GO" id="GO:0044780">
    <property type="term" value="P:bacterial-type flagellum assembly"/>
    <property type="evidence" value="ECO:0007669"/>
    <property type="project" value="InterPro"/>
</dbReference>
<evidence type="ECO:0000313" key="3">
    <source>
        <dbReference type="EMBL" id="MQN02247.1"/>
    </source>
</evidence>
<dbReference type="AlphaFoldDB" id="A0A6N7J0V0"/>
<dbReference type="InterPro" id="IPR007809">
    <property type="entry name" value="FlgN-like"/>
</dbReference>
<dbReference type="EMBL" id="VOGC01000009">
    <property type="protein sequence ID" value="MQN02247.1"/>
    <property type="molecule type" value="Genomic_DNA"/>
</dbReference>
<proteinExistence type="predicted"/>
<organism evidence="3 4">
    <name type="scientific">Candidatus Weimeria bifida</name>
    <dbReference type="NCBI Taxonomy" id="2599074"/>
    <lineage>
        <taxon>Bacteria</taxon>
        <taxon>Bacillati</taxon>
        <taxon>Bacillota</taxon>
        <taxon>Clostridia</taxon>
        <taxon>Lachnospirales</taxon>
        <taxon>Lachnospiraceae</taxon>
        <taxon>Candidatus Weimeria</taxon>
    </lineage>
</organism>
<dbReference type="Gene3D" id="1.20.58.300">
    <property type="entry name" value="FlgN-like"/>
    <property type="match status" value="1"/>
</dbReference>